<accession>A0ABX0QTZ2</accession>
<evidence type="ECO:0000313" key="1">
    <source>
        <dbReference type="EMBL" id="NIE98850.1"/>
    </source>
</evidence>
<protein>
    <submittedName>
        <fullName evidence="1">Uncharacterized protein</fullName>
    </submittedName>
</protein>
<dbReference type="Proteomes" id="UP000780690">
    <property type="component" value="Unassembled WGS sequence"/>
</dbReference>
<evidence type="ECO:0000313" key="2">
    <source>
        <dbReference type="Proteomes" id="UP000780690"/>
    </source>
</evidence>
<proteinExistence type="predicted"/>
<organism evidence="1 2">
    <name type="scientific">Candidatus Pantoea formicae</name>
    <dbReference type="NCBI Taxonomy" id="2608355"/>
    <lineage>
        <taxon>Bacteria</taxon>
        <taxon>Pseudomonadati</taxon>
        <taxon>Pseudomonadota</taxon>
        <taxon>Gammaproteobacteria</taxon>
        <taxon>Enterobacterales</taxon>
        <taxon>Erwiniaceae</taxon>
        <taxon>Pantoea</taxon>
    </lineage>
</organism>
<gene>
    <name evidence="1" type="ORF">F3J38_02000</name>
</gene>
<comment type="caution">
    <text evidence="1">The sequence shown here is derived from an EMBL/GenBank/DDBJ whole genome shotgun (WGS) entry which is preliminary data.</text>
</comment>
<dbReference type="EMBL" id="VWXD01000001">
    <property type="protein sequence ID" value="NIE98850.1"/>
    <property type="molecule type" value="Genomic_DNA"/>
</dbReference>
<dbReference type="RefSeq" id="WP_167134624.1">
    <property type="nucleotide sequence ID" value="NZ_VWXD01000001.1"/>
</dbReference>
<name>A0ABX0QTZ2_9GAMM</name>
<keyword evidence="2" id="KW-1185">Reference proteome</keyword>
<sequence length="87" mass="9479">MSSQSKQLVKVIADIAIALEFTDETLINPDVAIEMQESIAGTLQSLDGVDRKNIANVFECISTLYNGKIADYVRSLPANYGIKEGND</sequence>
<reference evidence="1 2" key="1">
    <citation type="journal article" date="2019" name="bioRxiv">
        <title>Bacteria contribute to plant secondary compound degradation in a generalist herbivore system.</title>
        <authorList>
            <person name="Francoeur C.B."/>
            <person name="Khadempour L."/>
            <person name="Moreira-Soto R.D."/>
            <person name="Gotting K."/>
            <person name="Book A.J."/>
            <person name="Pinto-Tomas A.A."/>
            <person name="Keefover-Ring K."/>
            <person name="Currie C.R."/>
        </authorList>
    </citation>
    <scope>NUCLEOTIDE SEQUENCE [LARGE SCALE GENOMIC DNA]</scope>
    <source>
        <strain evidence="1 2">Acro-805</strain>
    </source>
</reference>